<dbReference type="EMBL" id="BLXT01007282">
    <property type="protein sequence ID" value="GFO37626.1"/>
    <property type="molecule type" value="Genomic_DNA"/>
</dbReference>
<keyword evidence="2" id="KW-1185">Reference proteome</keyword>
<protein>
    <submittedName>
        <fullName evidence="1">Uncharacterized protein</fullName>
    </submittedName>
</protein>
<dbReference type="AlphaFoldDB" id="A0AAV4D0N5"/>
<dbReference type="Proteomes" id="UP000735302">
    <property type="component" value="Unassembled WGS sequence"/>
</dbReference>
<proteinExistence type="predicted"/>
<evidence type="ECO:0000313" key="1">
    <source>
        <dbReference type="EMBL" id="GFO37626.1"/>
    </source>
</evidence>
<name>A0AAV4D0N5_9GAST</name>
<accession>A0AAV4D0N5</accession>
<gene>
    <name evidence="1" type="ORF">PoB_006413100</name>
</gene>
<reference evidence="1 2" key="1">
    <citation type="journal article" date="2021" name="Elife">
        <title>Chloroplast acquisition without the gene transfer in kleptoplastic sea slugs, Plakobranchus ocellatus.</title>
        <authorList>
            <person name="Maeda T."/>
            <person name="Takahashi S."/>
            <person name="Yoshida T."/>
            <person name="Shimamura S."/>
            <person name="Takaki Y."/>
            <person name="Nagai Y."/>
            <person name="Toyoda A."/>
            <person name="Suzuki Y."/>
            <person name="Arimoto A."/>
            <person name="Ishii H."/>
            <person name="Satoh N."/>
            <person name="Nishiyama T."/>
            <person name="Hasebe M."/>
            <person name="Maruyama T."/>
            <person name="Minagawa J."/>
            <person name="Obokata J."/>
            <person name="Shigenobu S."/>
        </authorList>
    </citation>
    <scope>NUCLEOTIDE SEQUENCE [LARGE SCALE GENOMIC DNA]</scope>
</reference>
<comment type="caution">
    <text evidence="1">The sequence shown here is derived from an EMBL/GenBank/DDBJ whole genome shotgun (WGS) entry which is preliminary data.</text>
</comment>
<organism evidence="1 2">
    <name type="scientific">Plakobranchus ocellatus</name>
    <dbReference type="NCBI Taxonomy" id="259542"/>
    <lineage>
        <taxon>Eukaryota</taxon>
        <taxon>Metazoa</taxon>
        <taxon>Spiralia</taxon>
        <taxon>Lophotrochozoa</taxon>
        <taxon>Mollusca</taxon>
        <taxon>Gastropoda</taxon>
        <taxon>Heterobranchia</taxon>
        <taxon>Euthyneura</taxon>
        <taxon>Panpulmonata</taxon>
        <taxon>Sacoglossa</taxon>
        <taxon>Placobranchoidea</taxon>
        <taxon>Plakobranchidae</taxon>
        <taxon>Plakobranchus</taxon>
    </lineage>
</organism>
<sequence length="115" mass="13035">MQKSLWSFHTVADFASRLSDIEMWMTRDIRFSWTEALSKSCNIYFNNMKELAPLRSKISRSDFPFQLVQASPEQGDLKLSGLLSGQGADGEIRTRDRRVYVDLSADSSTTVPPTP</sequence>
<evidence type="ECO:0000313" key="2">
    <source>
        <dbReference type="Proteomes" id="UP000735302"/>
    </source>
</evidence>